<evidence type="ECO:0000256" key="1">
    <source>
        <dbReference type="SAM" id="Phobius"/>
    </source>
</evidence>
<proteinExistence type="predicted"/>
<gene>
    <name evidence="3" type="ORF">C7R93_12270</name>
</gene>
<reference evidence="3 4" key="1">
    <citation type="submission" date="2018-03" db="EMBL/GenBank/DDBJ databases">
        <title>Brevisbacillus phylogenomics.</title>
        <authorList>
            <person name="Dunlap C."/>
        </authorList>
    </citation>
    <scope>NUCLEOTIDE SEQUENCE [LARGE SCALE GENOMIC DNA]</scope>
    <source>
        <strain evidence="3 4">NRRL NRS-1210</strain>
    </source>
</reference>
<evidence type="ECO:0000313" key="4">
    <source>
        <dbReference type="Proteomes" id="UP000240419"/>
    </source>
</evidence>
<sequence>MTHDPFLKEKNLLVGISGSIAVIGVSAYLSMFRSLFKEVKVVMTEQAETLVPPSTILFFCDEIFTDEEPGLEKKMNHVELARWADLFVVLPATTNVIGQAANGIAPNLLTSTILAHPKPVMFFPNMNRLMWTKNVVQRNVNQLREDGHIVVDPVEAMAYEVASGTMQPNFILPQGPAVMQEIKSVLLEREKSTTPSV</sequence>
<dbReference type="GO" id="GO:0071513">
    <property type="term" value="C:phosphopantothenoylcysteine decarboxylase complex"/>
    <property type="evidence" value="ECO:0007669"/>
    <property type="project" value="TreeGrafter"/>
</dbReference>
<comment type="caution">
    <text evidence="3">The sequence shown here is derived from an EMBL/GenBank/DDBJ whole genome shotgun (WGS) entry which is preliminary data.</text>
</comment>
<dbReference type="Proteomes" id="UP000240419">
    <property type="component" value="Unassembled WGS sequence"/>
</dbReference>
<dbReference type="PANTHER" id="PTHR14359:SF6">
    <property type="entry name" value="PHOSPHOPANTOTHENOYLCYSTEINE DECARBOXYLASE"/>
    <property type="match status" value="1"/>
</dbReference>
<dbReference type="RefSeq" id="WP_106839073.1">
    <property type="nucleotide sequence ID" value="NZ_JBCNIW010000029.1"/>
</dbReference>
<protein>
    <submittedName>
        <fullName evidence="3">Mersacidin decarboxylase</fullName>
    </submittedName>
</protein>
<dbReference type="GO" id="GO:0004633">
    <property type="term" value="F:phosphopantothenoylcysteine decarboxylase activity"/>
    <property type="evidence" value="ECO:0007669"/>
    <property type="project" value="TreeGrafter"/>
</dbReference>
<dbReference type="Gene3D" id="3.40.50.1950">
    <property type="entry name" value="Flavin prenyltransferase-like"/>
    <property type="match status" value="1"/>
</dbReference>
<dbReference type="EMBL" id="PXZM01000018">
    <property type="protein sequence ID" value="PSJ95506.1"/>
    <property type="molecule type" value="Genomic_DNA"/>
</dbReference>
<keyword evidence="1" id="KW-0812">Transmembrane</keyword>
<name>A0A2P7V8G2_9BACL</name>
<dbReference type="GO" id="GO:0010181">
    <property type="term" value="F:FMN binding"/>
    <property type="evidence" value="ECO:0007669"/>
    <property type="project" value="TreeGrafter"/>
</dbReference>
<keyword evidence="1" id="KW-1133">Transmembrane helix</keyword>
<dbReference type="AlphaFoldDB" id="A0A2P7V8G2"/>
<dbReference type="PANTHER" id="PTHR14359">
    <property type="entry name" value="HOMO-OLIGOMERIC FLAVIN CONTAINING CYS DECARBOXYLASE FAMILY"/>
    <property type="match status" value="1"/>
</dbReference>
<feature type="domain" description="Flavoprotein" evidence="2">
    <location>
        <begin position="10"/>
        <end position="155"/>
    </location>
</feature>
<evidence type="ECO:0000313" key="3">
    <source>
        <dbReference type="EMBL" id="PSJ95506.1"/>
    </source>
</evidence>
<keyword evidence="4" id="KW-1185">Reference proteome</keyword>
<evidence type="ECO:0000259" key="2">
    <source>
        <dbReference type="Pfam" id="PF02441"/>
    </source>
</evidence>
<organism evidence="3 4">
    <name type="scientific">Brevibacillus fortis</name>
    <dbReference type="NCBI Taxonomy" id="2126352"/>
    <lineage>
        <taxon>Bacteria</taxon>
        <taxon>Bacillati</taxon>
        <taxon>Bacillota</taxon>
        <taxon>Bacilli</taxon>
        <taxon>Bacillales</taxon>
        <taxon>Paenibacillaceae</taxon>
        <taxon>Brevibacillus</taxon>
    </lineage>
</organism>
<dbReference type="OrthoDB" id="2395518at2"/>
<accession>A0A2P7V8G2</accession>
<dbReference type="InterPro" id="IPR036551">
    <property type="entry name" value="Flavin_trans-like"/>
</dbReference>
<keyword evidence="1" id="KW-0472">Membrane</keyword>
<dbReference type="SUPFAM" id="SSF52507">
    <property type="entry name" value="Homo-oligomeric flavin-containing Cys decarboxylases, HFCD"/>
    <property type="match status" value="1"/>
</dbReference>
<feature type="transmembrane region" description="Helical" evidence="1">
    <location>
        <begin position="12"/>
        <end position="31"/>
    </location>
</feature>
<dbReference type="Pfam" id="PF02441">
    <property type="entry name" value="Flavoprotein"/>
    <property type="match status" value="1"/>
</dbReference>
<dbReference type="GO" id="GO:0015937">
    <property type="term" value="P:coenzyme A biosynthetic process"/>
    <property type="evidence" value="ECO:0007669"/>
    <property type="project" value="TreeGrafter"/>
</dbReference>
<dbReference type="InterPro" id="IPR003382">
    <property type="entry name" value="Flavoprotein"/>
</dbReference>